<dbReference type="AlphaFoldDB" id="A0A0D0C6Y5"/>
<protein>
    <submittedName>
        <fullName evidence="2">Uncharacterized protein</fullName>
    </submittedName>
</protein>
<keyword evidence="1" id="KW-0472">Membrane</keyword>
<evidence type="ECO:0000313" key="2">
    <source>
        <dbReference type="EMBL" id="KIK58279.1"/>
    </source>
</evidence>
<name>A0A0D0C6Y5_9AGAR</name>
<proteinExistence type="predicted"/>
<gene>
    <name evidence="2" type="ORF">GYMLUDRAFT_701796</name>
</gene>
<evidence type="ECO:0000313" key="3">
    <source>
        <dbReference type="Proteomes" id="UP000053593"/>
    </source>
</evidence>
<evidence type="ECO:0000256" key="1">
    <source>
        <dbReference type="SAM" id="Phobius"/>
    </source>
</evidence>
<organism evidence="2 3">
    <name type="scientific">Collybiopsis luxurians FD-317 M1</name>
    <dbReference type="NCBI Taxonomy" id="944289"/>
    <lineage>
        <taxon>Eukaryota</taxon>
        <taxon>Fungi</taxon>
        <taxon>Dikarya</taxon>
        <taxon>Basidiomycota</taxon>
        <taxon>Agaricomycotina</taxon>
        <taxon>Agaricomycetes</taxon>
        <taxon>Agaricomycetidae</taxon>
        <taxon>Agaricales</taxon>
        <taxon>Marasmiineae</taxon>
        <taxon>Omphalotaceae</taxon>
        <taxon>Collybiopsis</taxon>
        <taxon>Collybiopsis luxurians</taxon>
    </lineage>
</organism>
<sequence>MEGWRRLASSTSLWSESIRGAWKVVQGTLDRDFHRMEYRDFMLFTVPSLLLLITLTFHRNPLLRLSACHKSSIPAVSIHAFSEREEM</sequence>
<dbReference type="EMBL" id="KN834786">
    <property type="protein sequence ID" value="KIK58279.1"/>
    <property type="molecule type" value="Genomic_DNA"/>
</dbReference>
<dbReference type="HOGENOM" id="CLU_2483595_0_0_1"/>
<dbReference type="Proteomes" id="UP000053593">
    <property type="component" value="Unassembled WGS sequence"/>
</dbReference>
<keyword evidence="3" id="KW-1185">Reference proteome</keyword>
<reference evidence="2 3" key="1">
    <citation type="submission" date="2014-04" db="EMBL/GenBank/DDBJ databases">
        <title>Evolutionary Origins and Diversification of the Mycorrhizal Mutualists.</title>
        <authorList>
            <consortium name="DOE Joint Genome Institute"/>
            <consortium name="Mycorrhizal Genomics Consortium"/>
            <person name="Kohler A."/>
            <person name="Kuo A."/>
            <person name="Nagy L.G."/>
            <person name="Floudas D."/>
            <person name="Copeland A."/>
            <person name="Barry K.W."/>
            <person name="Cichocki N."/>
            <person name="Veneault-Fourrey C."/>
            <person name="LaButti K."/>
            <person name="Lindquist E.A."/>
            <person name="Lipzen A."/>
            <person name="Lundell T."/>
            <person name="Morin E."/>
            <person name="Murat C."/>
            <person name="Riley R."/>
            <person name="Ohm R."/>
            <person name="Sun H."/>
            <person name="Tunlid A."/>
            <person name="Henrissat B."/>
            <person name="Grigoriev I.V."/>
            <person name="Hibbett D.S."/>
            <person name="Martin F."/>
        </authorList>
    </citation>
    <scope>NUCLEOTIDE SEQUENCE [LARGE SCALE GENOMIC DNA]</scope>
    <source>
        <strain evidence="2 3">FD-317 M1</strain>
    </source>
</reference>
<keyword evidence="1" id="KW-0812">Transmembrane</keyword>
<feature type="transmembrane region" description="Helical" evidence="1">
    <location>
        <begin position="41"/>
        <end position="58"/>
    </location>
</feature>
<keyword evidence="1" id="KW-1133">Transmembrane helix</keyword>
<accession>A0A0D0C6Y5</accession>